<dbReference type="Proteomes" id="UP001283361">
    <property type="component" value="Unassembled WGS sequence"/>
</dbReference>
<dbReference type="PANTHER" id="PTHR24180">
    <property type="entry name" value="CYCLIN-DEPENDENT KINASE INHIBITOR 2C-RELATED"/>
    <property type="match status" value="1"/>
</dbReference>
<evidence type="ECO:0000256" key="1">
    <source>
        <dbReference type="ARBA" id="ARBA00022737"/>
    </source>
</evidence>
<keyword evidence="5" id="KW-1185">Reference proteome</keyword>
<keyword evidence="1" id="KW-0677">Repeat</keyword>
<proteinExistence type="predicted"/>
<feature type="repeat" description="ANK" evidence="3">
    <location>
        <begin position="85"/>
        <end position="117"/>
    </location>
</feature>
<dbReference type="PROSITE" id="PS50088">
    <property type="entry name" value="ANK_REPEAT"/>
    <property type="match status" value="2"/>
</dbReference>
<evidence type="ECO:0000313" key="5">
    <source>
        <dbReference type="Proteomes" id="UP001283361"/>
    </source>
</evidence>
<reference evidence="4" key="1">
    <citation type="journal article" date="2023" name="G3 (Bethesda)">
        <title>A reference genome for the long-term kleptoplast-retaining sea slug Elysia crispata morphotype clarki.</title>
        <authorList>
            <person name="Eastman K.E."/>
            <person name="Pendleton A.L."/>
            <person name="Shaikh M.A."/>
            <person name="Suttiyut T."/>
            <person name="Ogas R."/>
            <person name="Tomko P."/>
            <person name="Gavelis G."/>
            <person name="Widhalm J.R."/>
            <person name="Wisecaver J.H."/>
        </authorList>
    </citation>
    <scope>NUCLEOTIDE SEQUENCE</scope>
    <source>
        <strain evidence="4">ECLA1</strain>
    </source>
</reference>
<dbReference type="SMART" id="SM00248">
    <property type="entry name" value="ANK"/>
    <property type="match status" value="6"/>
</dbReference>
<organism evidence="4 5">
    <name type="scientific">Elysia crispata</name>
    <name type="common">lettuce slug</name>
    <dbReference type="NCBI Taxonomy" id="231223"/>
    <lineage>
        <taxon>Eukaryota</taxon>
        <taxon>Metazoa</taxon>
        <taxon>Spiralia</taxon>
        <taxon>Lophotrochozoa</taxon>
        <taxon>Mollusca</taxon>
        <taxon>Gastropoda</taxon>
        <taxon>Heterobranchia</taxon>
        <taxon>Euthyneura</taxon>
        <taxon>Panpulmonata</taxon>
        <taxon>Sacoglossa</taxon>
        <taxon>Placobranchoidea</taxon>
        <taxon>Plakobranchidae</taxon>
        <taxon>Elysia</taxon>
    </lineage>
</organism>
<name>A0AAE0ZPM3_9GAST</name>
<dbReference type="PROSITE" id="PS50297">
    <property type="entry name" value="ANK_REP_REGION"/>
    <property type="match status" value="1"/>
</dbReference>
<dbReference type="InterPro" id="IPR051637">
    <property type="entry name" value="Ank_repeat_dom-contain_49"/>
</dbReference>
<evidence type="ECO:0000313" key="4">
    <source>
        <dbReference type="EMBL" id="KAK3773270.1"/>
    </source>
</evidence>
<comment type="caution">
    <text evidence="4">The sequence shown here is derived from an EMBL/GenBank/DDBJ whole genome shotgun (WGS) entry which is preliminary data.</text>
</comment>
<sequence>MGNSSSRLSRAIYEQDVDKVKRLLASKGPSINGAGSKRIPPIIECVSSGFRRGDEEDKRRCEILKLLVQHGADLNVQCQTDSWLLGKTAAIVAAERGFVRCLQILFDSGADLNITTPDGDTALILAASWGQADAVKYLVEHMSVSMLNHRNDEGKTALLVAASESEFDFYRCMRHLVVAGADINVKDGEGNTALMLSVKLEQEDRVELLTEHVPAIPGSQE</sequence>
<protein>
    <recommendedName>
        <fullName evidence="6">ANK_REP_REGION domain-containing protein</fullName>
    </recommendedName>
</protein>
<evidence type="ECO:0000256" key="3">
    <source>
        <dbReference type="PROSITE-ProRule" id="PRU00023"/>
    </source>
</evidence>
<feature type="repeat" description="ANK" evidence="3">
    <location>
        <begin position="153"/>
        <end position="188"/>
    </location>
</feature>
<dbReference type="SUPFAM" id="SSF48403">
    <property type="entry name" value="Ankyrin repeat"/>
    <property type="match status" value="1"/>
</dbReference>
<dbReference type="Pfam" id="PF12796">
    <property type="entry name" value="Ank_2"/>
    <property type="match status" value="1"/>
</dbReference>
<gene>
    <name evidence="4" type="ORF">RRG08_053655</name>
</gene>
<dbReference type="EMBL" id="JAWDGP010003546">
    <property type="protein sequence ID" value="KAK3773270.1"/>
    <property type="molecule type" value="Genomic_DNA"/>
</dbReference>
<evidence type="ECO:0008006" key="6">
    <source>
        <dbReference type="Google" id="ProtNLM"/>
    </source>
</evidence>
<dbReference type="Gene3D" id="1.25.40.20">
    <property type="entry name" value="Ankyrin repeat-containing domain"/>
    <property type="match status" value="2"/>
</dbReference>
<keyword evidence="2 3" id="KW-0040">ANK repeat</keyword>
<accession>A0AAE0ZPM3</accession>
<dbReference type="PANTHER" id="PTHR24180:SF45">
    <property type="entry name" value="POLY [ADP-RIBOSE] POLYMERASE TANKYRASE"/>
    <property type="match status" value="1"/>
</dbReference>
<dbReference type="InterPro" id="IPR002110">
    <property type="entry name" value="Ankyrin_rpt"/>
</dbReference>
<dbReference type="InterPro" id="IPR036770">
    <property type="entry name" value="Ankyrin_rpt-contain_sf"/>
</dbReference>
<evidence type="ECO:0000256" key="2">
    <source>
        <dbReference type="ARBA" id="ARBA00023043"/>
    </source>
</evidence>
<dbReference type="AlphaFoldDB" id="A0AAE0ZPM3"/>